<evidence type="ECO:0000256" key="4">
    <source>
        <dbReference type="ARBA" id="ARBA00022833"/>
    </source>
</evidence>
<evidence type="ECO:0000256" key="2">
    <source>
        <dbReference type="ARBA" id="ARBA00022723"/>
    </source>
</evidence>
<dbReference type="PANTHER" id="PTHR37326">
    <property type="entry name" value="BLL3975 PROTEIN"/>
    <property type="match status" value="1"/>
</dbReference>
<reference evidence="6 7" key="1">
    <citation type="submission" date="2018-10" db="EMBL/GenBank/DDBJ databases">
        <title>Genomic Encyclopedia of Archaeal and Bacterial Type Strains, Phase II (KMG-II): from individual species to whole genera.</title>
        <authorList>
            <person name="Goeker M."/>
        </authorList>
    </citation>
    <scope>NUCLEOTIDE SEQUENCE [LARGE SCALE GENOMIC DNA]</scope>
    <source>
        <strain evidence="6 7">DSM 16510</strain>
    </source>
</reference>
<dbReference type="Proteomes" id="UP000267841">
    <property type="component" value="Unassembled WGS sequence"/>
</dbReference>
<dbReference type="InterPro" id="IPR055438">
    <property type="entry name" value="AstE_AspA_cat"/>
</dbReference>
<accession>A0A497XNZ7</accession>
<dbReference type="InterPro" id="IPR053138">
    <property type="entry name" value="N-alpha-Ac-DABA_deacetylase"/>
</dbReference>
<dbReference type="OrthoDB" id="9782876at2"/>
<dbReference type="Gene3D" id="3.40.630.10">
    <property type="entry name" value="Zn peptidases"/>
    <property type="match status" value="1"/>
</dbReference>
<dbReference type="AlphaFoldDB" id="A0A497XNZ7"/>
<keyword evidence="4" id="KW-0862">Zinc</keyword>
<protein>
    <recommendedName>
        <fullName evidence="5">Succinylglutamate desuccinylase/Aspartoacylase catalytic domain-containing protein</fullName>
    </recommendedName>
</protein>
<keyword evidence="7" id="KW-1185">Reference proteome</keyword>
<dbReference type="RefSeq" id="WP_121010505.1">
    <property type="nucleotide sequence ID" value="NZ_RCCJ01000001.1"/>
</dbReference>
<evidence type="ECO:0000259" key="5">
    <source>
        <dbReference type="Pfam" id="PF24827"/>
    </source>
</evidence>
<name>A0A497XNZ7_9AQUI</name>
<dbReference type="EMBL" id="RCCJ01000001">
    <property type="protein sequence ID" value="RLJ70598.1"/>
    <property type="molecule type" value="Genomic_DNA"/>
</dbReference>
<dbReference type="GO" id="GO:0046872">
    <property type="term" value="F:metal ion binding"/>
    <property type="evidence" value="ECO:0007669"/>
    <property type="project" value="UniProtKB-KW"/>
</dbReference>
<evidence type="ECO:0000313" key="7">
    <source>
        <dbReference type="Proteomes" id="UP000267841"/>
    </source>
</evidence>
<gene>
    <name evidence="6" type="ORF">BCF55_0874</name>
</gene>
<dbReference type="PANTHER" id="PTHR37326:SF1">
    <property type="entry name" value="BLL3975 PROTEIN"/>
    <property type="match status" value="1"/>
</dbReference>
<evidence type="ECO:0000256" key="3">
    <source>
        <dbReference type="ARBA" id="ARBA00022801"/>
    </source>
</evidence>
<dbReference type="CDD" id="cd06253">
    <property type="entry name" value="M14_ASTE_ASPA-like"/>
    <property type="match status" value="1"/>
</dbReference>
<evidence type="ECO:0000256" key="1">
    <source>
        <dbReference type="ARBA" id="ARBA00001947"/>
    </source>
</evidence>
<proteinExistence type="predicted"/>
<comment type="caution">
    <text evidence="6">The sequence shown here is derived from an EMBL/GenBank/DDBJ whole genome shotgun (WGS) entry which is preliminary data.</text>
</comment>
<feature type="domain" description="Succinylglutamate desuccinylase/Aspartoacylase catalytic" evidence="5">
    <location>
        <begin position="32"/>
        <end position="147"/>
    </location>
</feature>
<keyword evidence="2" id="KW-0479">Metal-binding</keyword>
<sequence length="310" mass="35820">MGKELLFSFPSPSRDELKVYGYRFKGAEGKASVAIVSGLRGDELLQLYVASKLVRFLKEKLEHNKSFVRGEVLIIPAVNTYSFNIEKRYWPLDNTDISRMFPGYDRGETTQRIAAMLFEKVKGFDYGIKLTSGIRSNEYIPHVKVFDMENSDIDKSRDFGLRYIHKIQPKPYDTVTLAYNWQIWNTKAYSIYGGKANDINFAYAEEIKNALVRFLSKNEVISHRIHELYFPEVIEDESLVSVKTPYAGIFHPYKELGDYVVKGETLFRVEDPLSGETRVKIKSPVDGIVFQKHNHPMIYQNTVAFRLEVK</sequence>
<dbReference type="SUPFAM" id="SSF53187">
    <property type="entry name" value="Zn-dependent exopeptidases"/>
    <property type="match status" value="1"/>
</dbReference>
<dbReference type="Pfam" id="PF24827">
    <property type="entry name" value="AstE_AspA_cat"/>
    <property type="match status" value="1"/>
</dbReference>
<organism evidence="6 7">
    <name type="scientific">Hydrogenivirga caldilitoris</name>
    <dbReference type="NCBI Taxonomy" id="246264"/>
    <lineage>
        <taxon>Bacteria</taxon>
        <taxon>Pseudomonadati</taxon>
        <taxon>Aquificota</taxon>
        <taxon>Aquificia</taxon>
        <taxon>Aquificales</taxon>
        <taxon>Aquificaceae</taxon>
        <taxon>Hydrogenivirga</taxon>
    </lineage>
</organism>
<keyword evidence="3" id="KW-0378">Hydrolase</keyword>
<evidence type="ECO:0000313" key="6">
    <source>
        <dbReference type="EMBL" id="RLJ70598.1"/>
    </source>
</evidence>
<comment type="cofactor">
    <cofactor evidence="1">
        <name>Zn(2+)</name>
        <dbReference type="ChEBI" id="CHEBI:29105"/>
    </cofactor>
</comment>
<dbReference type="GO" id="GO:0016788">
    <property type="term" value="F:hydrolase activity, acting on ester bonds"/>
    <property type="evidence" value="ECO:0007669"/>
    <property type="project" value="InterPro"/>
</dbReference>